<accession>A0A9P6NNJ2</accession>
<sequence>MSTTLVNIAKRSGSLLPLGTIISVTVLTAGYWAGSWLPTRGQPAERAFAPIQQPWQIKNERDPTSKDNNRVLRYKYLYKDHVTGQIKGAPPAITNDVYPVKRLPTELMIRYPASRHDTD</sequence>
<gene>
    <name evidence="2" type="ORF">CROQUDRAFT_72978</name>
</gene>
<evidence type="ECO:0000256" key="1">
    <source>
        <dbReference type="SAM" id="Phobius"/>
    </source>
</evidence>
<evidence type="ECO:0000313" key="2">
    <source>
        <dbReference type="EMBL" id="KAG0150420.1"/>
    </source>
</evidence>
<proteinExistence type="predicted"/>
<keyword evidence="1" id="KW-0472">Membrane</keyword>
<feature type="transmembrane region" description="Helical" evidence="1">
    <location>
        <begin position="15"/>
        <end position="33"/>
    </location>
</feature>
<keyword evidence="1" id="KW-1133">Transmembrane helix</keyword>
<keyword evidence="1" id="KW-0812">Transmembrane</keyword>
<dbReference type="OrthoDB" id="2499482at2759"/>
<keyword evidence="3" id="KW-1185">Reference proteome</keyword>
<comment type="caution">
    <text evidence="2">The sequence shown here is derived from an EMBL/GenBank/DDBJ whole genome shotgun (WGS) entry which is preliminary data.</text>
</comment>
<organism evidence="2 3">
    <name type="scientific">Cronartium quercuum f. sp. fusiforme G11</name>
    <dbReference type="NCBI Taxonomy" id="708437"/>
    <lineage>
        <taxon>Eukaryota</taxon>
        <taxon>Fungi</taxon>
        <taxon>Dikarya</taxon>
        <taxon>Basidiomycota</taxon>
        <taxon>Pucciniomycotina</taxon>
        <taxon>Pucciniomycetes</taxon>
        <taxon>Pucciniales</taxon>
        <taxon>Coleosporiaceae</taxon>
        <taxon>Cronartium</taxon>
    </lineage>
</organism>
<dbReference type="EMBL" id="MU167219">
    <property type="protein sequence ID" value="KAG0150420.1"/>
    <property type="molecule type" value="Genomic_DNA"/>
</dbReference>
<protein>
    <submittedName>
        <fullName evidence="2">Uncharacterized protein</fullName>
    </submittedName>
</protein>
<name>A0A9P6NNJ2_9BASI</name>
<dbReference type="AlphaFoldDB" id="A0A9P6NNJ2"/>
<reference evidence="2" key="1">
    <citation type="submission" date="2013-11" db="EMBL/GenBank/DDBJ databases">
        <title>Genome sequence of the fusiform rust pathogen reveals effectors for host alternation and coevolution with pine.</title>
        <authorList>
            <consortium name="DOE Joint Genome Institute"/>
            <person name="Smith K."/>
            <person name="Pendleton A."/>
            <person name="Kubisiak T."/>
            <person name="Anderson C."/>
            <person name="Salamov A."/>
            <person name="Aerts A."/>
            <person name="Riley R."/>
            <person name="Clum A."/>
            <person name="Lindquist E."/>
            <person name="Ence D."/>
            <person name="Campbell M."/>
            <person name="Kronenberg Z."/>
            <person name="Feau N."/>
            <person name="Dhillon B."/>
            <person name="Hamelin R."/>
            <person name="Burleigh J."/>
            <person name="Smith J."/>
            <person name="Yandell M."/>
            <person name="Nelson C."/>
            <person name="Grigoriev I."/>
            <person name="Davis J."/>
        </authorList>
    </citation>
    <scope>NUCLEOTIDE SEQUENCE</scope>
    <source>
        <strain evidence="2">G11</strain>
    </source>
</reference>
<evidence type="ECO:0000313" key="3">
    <source>
        <dbReference type="Proteomes" id="UP000886653"/>
    </source>
</evidence>
<dbReference type="Proteomes" id="UP000886653">
    <property type="component" value="Unassembled WGS sequence"/>
</dbReference>